<feature type="region of interest" description="Disordered" evidence="1">
    <location>
        <begin position="477"/>
        <end position="508"/>
    </location>
</feature>
<evidence type="ECO:0000313" key="3">
    <source>
        <dbReference type="Proteomes" id="UP000076154"/>
    </source>
</evidence>
<name>A0A369KB59_HYPMA</name>
<dbReference type="OrthoDB" id="3254160at2759"/>
<organism evidence="2 3">
    <name type="scientific">Hypsizygus marmoreus</name>
    <name type="common">White beech mushroom</name>
    <name type="synonym">Agaricus marmoreus</name>
    <dbReference type="NCBI Taxonomy" id="39966"/>
    <lineage>
        <taxon>Eukaryota</taxon>
        <taxon>Fungi</taxon>
        <taxon>Dikarya</taxon>
        <taxon>Basidiomycota</taxon>
        <taxon>Agaricomycotina</taxon>
        <taxon>Agaricomycetes</taxon>
        <taxon>Agaricomycetidae</taxon>
        <taxon>Agaricales</taxon>
        <taxon>Tricholomatineae</taxon>
        <taxon>Lyophyllaceae</taxon>
        <taxon>Hypsizygus</taxon>
    </lineage>
</organism>
<dbReference type="InParanoid" id="A0A369KB59"/>
<evidence type="ECO:0000313" key="2">
    <source>
        <dbReference type="EMBL" id="RDB30097.1"/>
    </source>
</evidence>
<proteinExistence type="predicted"/>
<evidence type="ECO:0000256" key="1">
    <source>
        <dbReference type="SAM" id="MobiDB-lite"/>
    </source>
</evidence>
<feature type="region of interest" description="Disordered" evidence="1">
    <location>
        <begin position="31"/>
        <end position="86"/>
    </location>
</feature>
<dbReference type="STRING" id="39966.A0A369KB59"/>
<gene>
    <name evidence="2" type="ORF">Hypma_014004</name>
</gene>
<reference evidence="2" key="1">
    <citation type="submission" date="2018-04" db="EMBL/GenBank/DDBJ databases">
        <title>Whole genome sequencing of Hypsizygus marmoreus.</title>
        <authorList>
            <person name="Choi I.-G."/>
            <person name="Min B."/>
            <person name="Kim J.-G."/>
            <person name="Kim S."/>
            <person name="Oh Y.-L."/>
            <person name="Kong W.-S."/>
            <person name="Park H."/>
            <person name="Jeong J."/>
            <person name="Song E.-S."/>
        </authorList>
    </citation>
    <scope>NUCLEOTIDE SEQUENCE [LARGE SCALE GENOMIC DNA]</scope>
    <source>
        <strain evidence="2">51987-8</strain>
    </source>
</reference>
<accession>A0A369KB59</accession>
<comment type="caution">
    <text evidence="2">The sequence shown here is derived from an EMBL/GenBank/DDBJ whole genome shotgun (WGS) entry which is preliminary data.</text>
</comment>
<dbReference type="EMBL" id="LUEZ02000009">
    <property type="protein sequence ID" value="RDB30097.1"/>
    <property type="molecule type" value="Genomic_DNA"/>
</dbReference>
<dbReference type="Proteomes" id="UP000076154">
    <property type="component" value="Unassembled WGS sequence"/>
</dbReference>
<keyword evidence="3" id="KW-1185">Reference proteome</keyword>
<sequence>MEVSPFDLVSQNLQRLGALTISEYLASSAVKSAPHESQNVPVQSADDPGSRSPADTIPDVINPEPEPETSLPQEISTVEPPIDPNEDAGVLQIEQACAGKTTPRWIFYTNREVQINPVLCYGAALHISGTTPHTGQIYCTDTLFPTESEAKSACATLALSSGVLSYIQHATHPLPQPVMLATPPSSPLTLQQFYESLPRPFPSEDGGDKTAAEINAPPRVNTIVNTSGGARLRSMYHWQTDPTSGLVGCLLRLARPFSASTHTPSSSQIGNKAYVVSPIFLKRADAKAAVCLLALSLDVTAHIRAAKAAAADTYTNRMASRVYGELSRLKMGNYAVQWAFEGAANTHRCTLTVNVGTPGMPHTRTYTVPPEHRTKADAKAAVACLAAEQGVVEFMRFRGAPPPPANGSHKTFWERIQAVEREGMGAGVGGKRKEREGDVEDDEIAGKKAIGGGFSLSLKPNPPPMSALSGQHLLPLRPRPTEPFTASAGPSTPRGHQAPSLPPRPMGVGPTFVGAQPRLPPRPAPVVFGGAQRAGYPFSNTPSSFPTRNFPLPNTPAPTGEFYVPKPRNYTYVAPPLHYEPMRPRGGSSVHRENARRVLQSGNGGDVHVGYS</sequence>
<protein>
    <submittedName>
        <fullName evidence="2">Uncharacterized protein</fullName>
    </submittedName>
</protein>
<dbReference type="AlphaFoldDB" id="A0A369KB59"/>